<feature type="domain" description="YagK/YfjJ C-terminal" evidence="1">
    <location>
        <begin position="22"/>
        <end position="188"/>
    </location>
</feature>
<accession>A0A7U9NZX1</accession>
<feature type="non-terminal residue" evidence="2">
    <location>
        <position position="1"/>
    </location>
</feature>
<reference evidence="2 3" key="1">
    <citation type="submission" date="2013-08" db="EMBL/GenBank/DDBJ databases">
        <title>The Genome Sequence of Escherichia coli HVH 36 (4-5675286).</title>
        <authorList>
            <consortium name="The Broad Institute Genome Sequencing Platform"/>
            <consortium name="The Broad Institute Genome Sequencing Center for Infectious Disease"/>
            <person name="Feldgarden M."/>
            <person name="Frimodt-Moller N."/>
            <person name="Leihof R.F."/>
            <person name="Rasmussen L."/>
            <person name="Young S.K."/>
            <person name="Zeng Q."/>
            <person name="Gargeya S."/>
            <person name="Fitzgerald M."/>
            <person name="Abouelleil A."/>
            <person name="Alvarado L."/>
            <person name="Berlin A.M."/>
            <person name="Chapman S.B."/>
            <person name="Gainer-Dewar J."/>
            <person name="Goldberg J."/>
            <person name="Gnerre S."/>
            <person name="Griggs A."/>
            <person name="Gujja S."/>
            <person name="Hansen M."/>
            <person name="Howarth C."/>
            <person name="Imamovic A."/>
            <person name="Ireland A."/>
            <person name="Larimer J."/>
            <person name="McCowan C."/>
            <person name="Murphy C."/>
            <person name="Pearson M."/>
            <person name="Poon T."/>
            <person name="Priest M."/>
            <person name="Roberts A."/>
            <person name="Saif S."/>
            <person name="Shea T."/>
            <person name="Sykes S."/>
            <person name="Wortman J."/>
            <person name="Nusbaum C."/>
            <person name="Birren B."/>
        </authorList>
    </citation>
    <scope>NUCLEOTIDE SEQUENCE [LARGE SCALE GENOMIC DNA]</scope>
    <source>
        <strain evidence="3">HVH 36 (4-5675286)</strain>
    </source>
</reference>
<evidence type="ECO:0000259" key="1">
    <source>
        <dbReference type="Pfam" id="PF11726"/>
    </source>
</evidence>
<comment type="caution">
    <text evidence="2">The sequence shown here is derived from an EMBL/GenBank/DDBJ whole genome shotgun (WGS) entry which is preliminary data.</text>
</comment>
<dbReference type="InterPro" id="IPR057271">
    <property type="entry name" value="YagK_YfjJ_C"/>
</dbReference>
<name>A0A7U9NZX1_ECOLX</name>
<dbReference type="Pfam" id="PF11726">
    <property type="entry name" value="YagK_YfjJ_C"/>
    <property type="match status" value="1"/>
</dbReference>
<gene>
    <name evidence="2" type="ORF">G711_02508</name>
</gene>
<organism evidence="2 3">
    <name type="scientific">Escherichia coli HVH 36</name>
    <name type="common">4-5675286</name>
    <dbReference type="NCBI Taxonomy" id="1280986"/>
    <lineage>
        <taxon>Bacteria</taxon>
        <taxon>Pseudomonadati</taxon>
        <taxon>Pseudomonadota</taxon>
        <taxon>Gammaproteobacteria</taxon>
        <taxon>Enterobacterales</taxon>
        <taxon>Enterobacteriaceae</taxon>
        <taxon>Escherichia</taxon>
    </lineage>
</organism>
<dbReference type="Proteomes" id="UP000017766">
    <property type="component" value="Unassembled WGS sequence"/>
</dbReference>
<sequence>TMTYKYNPFWQQRIRETVRHALNVHPRLTALRVDLRFPDVPAATDAAVISRFINALKARIDAYQKRKHREGKRVHPTTLHYVWAREFGECKGKKHYHLMLLVNRDTWCRAGDYRAPGSLAGMIKQAWCSALGVDVGCHATLVHFPAWPAVWLARNDDTGFQQVLERADYLAKEHTKAHCTGERNFGCSRS</sequence>
<dbReference type="AlphaFoldDB" id="A0A7U9NZX1"/>
<proteinExistence type="predicted"/>
<evidence type="ECO:0000313" key="2">
    <source>
        <dbReference type="EMBL" id="ESP08778.1"/>
    </source>
</evidence>
<dbReference type="EMBL" id="AYLQ01000024">
    <property type="protein sequence ID" value="ESP08778.1"/>
    <property type="molecule type" value="Genomic_DNA"/>
</dbReference>
<protein>
    <recommendedName>
        <fullName evidence="1">YagK/YfjJ C-terminal domain-containing protein</fullName>
    </recommendedName>
</protein>
<evidence type="ECO:0000313" key="3">
    <source>
        <dbReference type="Proteomes" id="UP000017766"/>
    </source>
</evidence>